<dbReference type="NCBIfam" id="TIGR00400">
    <property type="entry name" value="mgtE"/>
    <property type="match status" value="1"/>
</dbReference>
<evidence type="ECO:0000256" key="3">
    <source>
        <dbReference type="ARBA" id="ARBA00022448"/>
    </source>
</evidence>
<dbReference type="Gene3D" id="3.10.580.10">
    <property type="entry name" value="CBS-domain"/>
    <property type="match status" value="1"/>
</dbReference>
<comment type="similarity">
    <text evidence="2 9">Belongs to the SLC41A transporter family.</text>
</comment>
<evidence type="ECO:0000259" key="10">
    <source>
        <dbReference type="PROSITE" id="PS51371"/>
    </source>
</evidence>
<dbReference type="SUPFAM" id="SSF54631">
    <property type="entry name" value="CBS-domain pair"/>
    <property type="match status" value="1"/>
</dbReference>
<dbReference type="AlphaFoldDB" id="A0A317CHX5"/>
<keyword evidence="3 9" id="KW-0813">Transport</keyword>
<feature type="domain" description="CBS" evidence="10">
    <location>
        <begin position="206"/>
        <end position="264"/>
    </location>
</feature>
<dbReference type="PROSITE" id="PS51371">
    <property type="entry name" value="CBS"/>
    <property type="match status" value="2"/>
</dbReference>
<proteinExistence type="inferred from homology"/>
<dbReference type="Pfam" id="PF00571">
    <property type="entry name" value="CBS"/>
    <property type="match status" value="2"/>
</dbReference>
<comment type="subunit">
    <text evidence="9">Homodimer.</text>
</comment>
<comment type="subcellular location">
    <subcellularLocation>
        <location evidence="9">Cell membrane</location>
        <topology evidence="9">Multi-pass membrane protein</topology>
    </subcellularLocation>
    <subcellularLocation>
        <location evidence="1">Membrane</location>
        <topology evidence="1">Multi-pass membrane protein</topology>
    </subcellularLocation>
</comment>
<dbReference type="PANTHER" id="PTHR43773">
    <property type="entry name" value="MAGNESIUM TRANSPORTER MGTE"/>
    <property type="match status" value="1"/>
</dbReference>
<dbReference type="Gene3D" id="1.25.60.10">
    <property type="entry name" value="MgtE N-terminal domain-like"/>
    <property type="match status" value="1"/>
</dbReference>
<evidence type="ECO:0000256" key="1">
    <source>
        <dbReference type="ARBA" id="ARBA00004141"/>
    </source>
</evidence>
<feature type="transmembrane region" description="Helical" evidence="9">
    <location>
        <begin position="315"/>
        <end position="341"/>
    </location>
</feature>
<dbReference type="GO" id="GO:0005886">
    <property type="term" value="C:plasma membrane"/>
    <property type="evidence" value="ECO:0007669"/>
    <property type="project" value="UniProtKB-SubCell"/>
</dbReference>
<feature type="transmembrane region" description="Helical" evidence="9">
    <location>
        <begin position="423"/>
        <end position="453"/>
    </location>
</feature>
<evidence type="ECO:0000256" key="8">
    <source>
        <dbReference type="PROSITE-ProRule" id="PRU00703"/>
    </source>
</evidence>
<dbReference type="InterPro" id="IPR046342">
    <property type="entry name" value="CBS_dom_sf"/>
</dbReference>
<comment type="caution">
    <text evidence="11">The sequence shown here is derived from an EMBL/GenBank/DDBJ whole genome shotgun (WGS) entry which is preliminary data.</text>
</comment>
<keyword evidence="4 9" id="KW-0812">Transmembrane</keyword>
<name>A0A317CHX5_9GAMM</name>
<protein>
    <recommendedName>
        <fullName evidence="9">Magnesium transporter MgtE</fullName>
    </recommendedName>
</protein>
<dbReference type="Pfam" id="PF01769">
    <property type="entry name" value="MgtE"/>
    <property type="match status" value="1"/>
</dbReference>
<dbReference type="Proteomes" id="UP000245506">
    <property type="component" value="Unassembled WGS sequence"/>
</dbReference>
<dbReference type="GO" id="GO:0046872">
    <property type="term" value="F:metal ion binding"/>
    <property type="evidence" value="ECO:0007669"/>
    <property type="project" value="UniProtKB-KW"/>
</dbReference>
<dbReference type="PANTHER" id="PTHR43773:SF1">
    <property type="entry name" value="MAGNESIUM TRANSPORTER MGTE"/>
    <property type="match status" value="1"/>
</dbReference>
<feature type="transmembrane region" description="Helical" evidence="9">
    <location>
        <begin position="389"/>
        <end position="411"/>
    </location>
</feature>
<feature type="domain" description="CBS" evidence="10">
    <location>
        <begin position="142"/>
        <end position="205"/>
    </location>
</feature>
<dbReference type="InterPro" id="IPR006669">
    <property type="entry name" value="MgtE_transporter"/>
</dbReference>
<evidence type="ECO:0000256" key="6">
    <source>
        <dbReference type="ARBA" id="ARBA00022989"/>
    </source>
</evidence>
<keyword evidence="9" id="KW-1003">Cell membrane</keyword>
<dbReference type="Gene3D" id="1.10.357.20">
    <property type="entry name" value="SLC41 divalent cation transporters, integral membrane domain"/>
    <property type="match status" value="1"/>
</dbReference>
<dbReference type="RefSeq" id="WP_109823479.1">
    <property type="nucleotide sequence ID" value="NZ_QGKL01000031.1"/>
</dbReference>
<evidence type="ECO:0000256" key="2">
    <source>
        <dbReference type="ARBA" id="ARBA00009749"/>
    </source>
</evidence>
<evidence type="ECO:0000313" key="11">
    <source>
        <dbReference type="EMBL" id="PWQ95900.1"/>
    </source>
</evidence>
<evidence type="ECO:0000256" key="4">
    <source>
        <dbReference type="ARBA" id="ARBA00022692"/>
    </source>
</evidence>
<reference evidence="11 12" key="1">
    <citation type="submission" date="2018-05" db="EMBL/GenBank/DDBJ databases">
        <title>Leucothrix arctica sp. nov., isolated from Arctic seawater.</title>
        <authorList>
            <person name="Choi A."/>
            <person name="Baek K."/>
        </authorList>
    </citation>
    <scope>NUCLEOTIDE SEQUENCE [LARGE SCALE GENOMIC DNA]</scope>
    <source>
        <strain evidence="11 12">IMCC9719</strain>
    </source>
</reference>
<keyword evidence="6 9" id="KW-1133">Transmembrane helix</keyword>
<dbReference type="InterPro" id="IPR036739">
    <property type="entry name" value="SLC41_membr_dom_sf"/>
</dbReference>
<accession>A0A317CHX5</accession>
<dbReference type="OrthoDB" id="9790355at2"/>
<evidence type="ECO:0000256" key="5">
    <source>
        <dbReference type="ARBA" id="ARBA00022842"/>
    </source>
</evidence>
<dbReference type="SUPFAM" id="SSF161093">
    <property type="entry name" value="MgtE membrane domain-like"/>
    <property type="match status" value="1"/>
</dbReference>
<dbReference type="CDD" id="cd04606">
    <property type="entry name" value="CBS_pair_Mg_transporter"/>
    <property type="match status" value="1"/>
</dbReference>
<sequence length="458" mass="49574">MVNSDNLSKEERLASLSGAIESGSLFTLQRMLNALHPAEIAHLLESSPLEQRKIAWELIKRENEGLVLIELNDDVRSQLTEEMDTVDLVEALKDLDTDDMADFLQGLPDTVIQETLAGMGRQERERVEVVLGYDEDTAGGMMDTEVVTIRSDVNVDVVLRYLRIKGELPSHTDHVIVVDSYDKYLGVVSLTQLITSQPDDAILDIMDTRYLSIPAHLENAEVADLFEDRDLISAPVVSDLGKLLGRITIDDVVDVIREQAEHSIKSMAGVNSEDDLFAPILPSVKRRAVWLGTNLITAFMAAAVISQFTDTIESAVALAVLMGIVPSMGGIAGSQTLTMVIRGIALGQIGKSNTRDLLKKELLLGVINGVLWAFVVFCISAVALKDIEIGILIAVAMMLNLIAAPLSGVLLPLGLRKLNIDPALAGSVLLTTVTDIVGYAGVLGLAALLLPYLRSVFS</sequence>
<dbReference type="GO" id="GO:0015095">
    <property type="term" value="F:magnesium ion transmembrane transporter activity"/>
    <property type="evidence" value="ECO:0007669"/>
    <property type="project" value="UniProtKB-UniRule"/>
</dbReference>
<evidence type="ECO:0000256" key="7">
    <source>
        <dbReference type="ARBA" id="ARBA00023136"/>
    </source>
</evidence>
<dbReference type="SMART" id="SM00924">
    <property type="entry name" value="MgtE_N"/>
    <property type="match status" value="1"/>
</dbReference>
<dbReference type="SMART" id="SM00116">
    <property type="entry name" value="CBS"/>
    <property type="match status" value="2"/>
</dbReference>
<dbReference type="EMBL" id="QGKL01000031">
    <property type="protein sequence ID" value="PWQ95900.1"/>
    <property type="molecule type" value="Genomic_DNA"/>
</dbReference>
<keyword evidence="5 9" id="KW-0460">Magnesium</keyword>
<keyword evidence="7 9" id="KW-0472">Membrane</keyword>
<feature type="transmembrane region" description="Helical" evidence="9">
    <location>
        <begin position="288"/>
        <end position="309"/>
    </location>
</feature>
<evidence type="ECO:0000313" key="12">
    <source>
        <dbReference type="Proteomes" id="UP000245506"/>
    </source>
</evidence>
<organism evidence="11 12">
    <name type="scientific">Leucothrix arctica</name>
    <dbReference type="NCBI Taxonomy" id="1481894"/>
    <lineage>
        <taxon>Bacteria</taxon>
        <taxon>Pseudomonadati</taxon>
        <taxon>Pseudomonadota</taxon>
        <taxon>Gammaproteobacteria</taxon>
        <taxon>Thiotrichales</taxon>
        <taxon>Thiotrichaceae</taxon>
        <taxon>Leucothrix</taxon>
    </lineage>
</organism>
<keyword evidence="8" id="KW-0129">CBS domain</keyword>
<keyword evidence="12" id="KW-1185">Reference proteome</keyword>
<dbReference type="InterPro" id="IPR038076">
    <property type="entry name" value="MgtE_N_sf"/>
</dbReference>
<feature type="transmembrane region" description="Helical" evidence="9">
    <location>
        <begin position="362"/>
        <end position="383"/>
    </location>
</feature>
<dbReference type="InterPro" id="IPR006667">
    <property type="entry name" value="SLC41_membr_dom"/>
</dbReference>
<comment type="function">
    <text evidence="9">Acts as a magnesium transporter.</text>
</comment>
<keyword evidence="9" id="KW-0479">Metal-binding</keyword>
<dbReference type="InterPro" id="IPR000644">
    <property type="entry name" value="CBS_dom"/>
</dbReference>
<dbReference type="SUPFAM" id="SSF158791">
    <property type="entry name" value="MgtE N-terminal domain-like"/>
    <property type="match status" value="1"/>
</dbReference>
<gene>
    <name evidence="11" type="primary">mgtE</name>
    <name evidence="11" type="ORF">DKT75_10995</name>
</gene>
<dbReference type="Pfam" id="PF03448">
    <property type="entry name" value="MgtE_N"/>
    <property type="match status" value="1"/>
</dbReference>
<dbReference type="InterPro" id="IPR006668">
    <property type="entry name" value="Mg_transptr_MgtE_intracell_dom"/>
</dbReference>
<evidence type="ECO:0000256" key="9">
    <source>
        <dbReference type="RuleBase" id="RU362011"/>
    </source>
</evidence>